<feature type="region of interest" description="Disordered" evidence="1">
    <location>
        <begin position="1"/>
        <end position="39"/>
    </location>
</feature>
<dbReference type="AlphaFoldDB" id="A0AAV5US00"/>
<reference evidence="2" key="1">
    <citation type="submission" date="2023-10" db="EMBL/GenBank/DDBJ databases">
        <title>Genome assembly of Pristionchus species.</title>
        <authorList>
            <person name="Yoshida K."/>
            <person name="Sommer R.J."/>
        </authorList>
    </citation>
    <scope>NUCLEOTIDE SEQUENCE</scope>
    <source>
        <strain evidence="2">RS5133</strain>
    </source>
</reference>
<evidence type="ECO:0000313" key="3">
    <source>
        <dbReference type="Proteomes" id="UP001432322"/>
    </source>
</evidence>
<accession>A0AAV5US00</accession>
<sequence length="130" mass="14771">KKMESSTKLPPLTNDTTNNNHVPFKNRLSEQNESPMNQTFPLDMTRRIRGEEEYTIDDAVLGFKARARSSLSMKLRCRSKEPSSRNDQSLFSASCKLPRLGPGNSECRASTFKPWCRAQADLSKFKDALK</sequence>
<comment type="caution">
    <text evidence="2">The sequence shown here is derived from an EMBL/GenBank/DDBJ whole genome shotgun (WGS) entry which is preliminary data.</text>
</comment>
<organism evidence="2 3">
    <name type="scientific">Pristionchus fissidentatus</name>
    <dbReference type="NCBI Taxonomy" id="1538716"/>
    <lineage>
        <taxon>Eukaryota</taxon>
        <taxon>Metazoa</taxon>
        <taxon>Ecdysozoa</taxon>
        <taxon>Nematoda</taxon>
        <taxon>Chromadorea</taxon>
        <taxon>Rhabditida</taxon>
        <taxon>Rhabditina</taxon>
        <taxon>Diplogasteromorpha</taxon>
        <taxon>Diplogasteroidea</taxon>
        <taxon>Neodiplogasteridae</taxon>
        <taxon>Pristionchus</taxon>
    </lineage>
</organism>
<keyword evidence="3" id="KW-1185">Reference proteome</keyword>
<feature type="non-terminal residue" evidence="2">
    <location>
        <position position="1"/>
    </location>
</feature>
<protein>
    <submittedName>
        <fullName evidence="2">Uncharacterized protein</fullName>
    </submittedName>
</protein>
<evidence type="ECO:0000313" key="2">
    <source>
        <dbReference type="EMBL" id="GMT09013.1"/>
    </source>
</evidence>
<name>A0AAV5US00_9BILA</name>
<gene>
    <name evidence="2" type="ORF">PFISCL1PPCAC_310</name>
</gene>
<dbReference type="EMBL" id="BTSY01000001">
    <property type="protein sequence ID" value="GMT09013.1"/>
    <property type="molecule type" value="Genomic_DNA"/>
</dbReference>
<feature type="compositionally biased region" description="Polar residues" evidence="1">
    <location>
        <begin position="29"/>
        <end position="39"/>
    </location>
</feature>
<proteinExistence type="predicted"/>
<evidence type="ECO:0000256" key="1">
    <source>
        <dbReference type="SAM" id="MobiDB-lite"/>
    </source>
</evidence>
<dbReference type="Proteomes" id="UP001432322">
    <property type="component" value="Unassembled WGS sequence"/>
</dbReference>